<evidence type="ECO:0000256" key="3">
    <source>
        <dbReference type="ARBA" id="ARBA00022475"/>
    </source>
</evidence>
<evidence type="ECO:0000256" key="6">
    <source>
        <dbReference type="ARBA" id="ARBA00022989"/>
    </source>
</evidence>
<dbReference type="AlphaFoldDB" id="F8L708"/>
<sequence length="420" mass="46110">MKKPTYFVAASVGNLFEHYDKFLFAFLAPFLAPLFFKSETPLLSLILTFGIMPLGILSRPLGALVFGKMGDTQGRKKALTITLMGMALVTFFMGLLPTYSQAGWIAPLLLALARLIQNFFAAGEVTGGALLILEHCNPKKRSLLSSIYDCSCVLGILIASLSVTLLAQFGLIEKGWRYLYFAGASTALVGLGLRLFIREDFIIRKKASSTLPLIWQQKRLFLTLCLGMGFSYAIYESATTLLNGYLPFVSQISQTDSVWIGTSILVLDLLLLPVFGYLAMRISYQKTISFFLILTAAMSFPLFHALSHAGGLTVILVRVIFVILGVGFSAPLYAWAMELVPKEFRYTLISLATAVGSQLFGGGACALSLWLYQITGWVGAPGLYLGTLSLLTFFAVQRVFPTHCIQTIHSKLLDQSCERC</sequence>
<evidence type="ECO:0000259" key="9">
    <source>
        <dbReference type="PROSITE" id="PS50850"/>
    </source>
</evidence>
<feature type="transmembrane region" description="Helical" evidence="8">
    <location>
        <begin position="178"/>
        <end position="197"/>
    </location>
</feature>
<dbReference type="RefSeq" id="WP_013942990.1">
    <property type="nucleotide sequence ID" value="NC_015713.1"/>
</dbReference>
<protein>
    <recommendedName>
        <fullName evidence="9">Major facilitator superfamily (MFS) profile domain-containing protein</fullName>
    </recommendedName>
</protein>
<keyword evidence="2" id="KW-0813">Transport</keyword>
<keyword evidence="5" id="KW-0769">Symport</keyword>
<dbReference type="PANTHER" id="PTHR43528">
    <property type="entry name" value="ALPHA-KETOGLUTARATE PERMEASE"/>
    <property type="match status" value="1"/>
</dbReference>
<dbReference type="STRING" id="331113.SNE_A06460"/>
<evidence type="ECO:0000256" key="5">
    <source>
        <dbReference type="ARBA" id="ARBA00022847"/>
    </source>
</evidence>
<dbReference type="GO" id="GO:0015293">
    <property type="term" value="F:symporter activity"/>
    <property type="evidence" value="ECO:0007669"/>
    <property type="project" value="UniProtKB-KW"/>
</dbReference>
<feature type="transmembrane region" description="Helical" evidence="8">
    <location>
        <begin position="258"/>
        <end position="280"/>
    </location>
</feature>
<accession>F8L708</accession>
<feature type="transmembrane region" description="Helical" evidence="8">
    <location>
        <begin position="312"/>
        <end position="336"/>
    </location>
</feature>
<evidence type="ECO:0000256" key="7">
    <source>
        <dbReference type="ARBA" id="ARBA00023136"/>
    </source>
</evidence>
<keyword evidence="11" id="KW-1185">Reference proteome</keyword>
<evidence type="ECO:0000256" key="8">
    <source>
        <dbReference type="SAM" id="Phobius"/>
    </source>
</evidence>
<feature type="transmembrane region" description="Helical" evidence="8">
    <location>
        <begin position="348"/>
        <end position="372"/>
    </location>
</feature>
<organism evidence="10 11">
    <name type="scientific">Simkania negevensis (strain ATCC VR-1471 / DSM 27360 / Z)</name>
    <dbReference type="NCBI Taxonomy" id="331113"/>
    <lineage>
        <taxon>Bacteria</taxon>
        <taxon>Pseudomonadati</taxon>
        <taxon>Chlamydiota</taxon>
        <taxon>Chlamydiia</taxon>
        <taxon>Parachlamydiales</taxon>
        <taxon>Simkaniaceae</taxon>
        <taxon>Simkania</taxon>
    </lineage>
</organism>
<reference evidence="10 11" key="2">
    <citation type="journal article" date="2011" name="Mol. Biol. Evol.">
        <title>Unity in variety--the pan-genome of the Chlamydiae.</title>
        <authorList>
            <person name="Collingro A."/>
            <person name="Tischler P."/>
            <person name="Weinmaier T."/>
            <person name="Penz T."/>
            <person name="Heinz E."/>
            <person name="Brunham R.C."/>
            <person name="Read T.D."/>
            <person name="Bavoil P.M."/>
            <person name="Sachse K."/>
            <person name="Kahane S."/>
            <person name="Friedman M.G."/>
            <person name="Rattei T."/>
            <person name="Myers G.S."/>
            <person name="Horn M."/>
        </authorList>
    </citation>
    <scope>NUCLEOTIDE SEQUENCE [LARGE SCALE GENOMIC DNA]</scope>
    <source>
        <strain evidence="11">ATCC VR-1471 / Z</strain>
    </source>
</reference>
<evidence type="ECO:0000313" key="10">
    <source>
        <dbReference type="EMBL" id="CCB88523.1"/>
    </source>
</evidence>
<feature type="transmembrane region" description="Helical" evidence="8">
    <location>
        <begin position="378"/>
        <end position="396"/>
    </location>
</feature>
<feature type="transmembrane region" description="Helical" evidence="8">
    <location>
        <begin position="105"/>
        <end position="133"/>
    </location>
</feature>
<feature type="transmembrane region" description="Helical" evidence="8">
    <location>
        <begin position="78"/>
        <end position="99"/>
    </location>
</feature>
<feature type="transmembrane region" description="Helical" evidence="8">
    <location>
        <begin position="21"/>
        <end position="36"/>
    </location>
</feature>
<comment type="subcellular location">
    <subcellularLocation>
        <location evidence="1">Cell membrane</location>
        <topology evidence="1">Multi-pass membrane protein</topology>
    </subcellularLocation>
</comment>
<dbReference type="OrthoDB" id="9783227at2"/>
<dbReference type="Gene3D" id="1.20.1250.20">
    <property type="entry name" value="MFS general substrate transporter like domains"/>
    <property type="match status" value="2"/>
</dbReference>
<feature type="transmembrane region" description="Helical" evidence="8">
    <location>
        <begin position="42"/>
        <end position="66"/>
    </location>
</feature>
<reference key="1">
    <citation type="journal article" date="2011" name="Mol. Biol. Evol.">
        <title>Unity in variety -- the pan-genome of the Chlamydiae.</title>
        <authorList>
            <person name="Collingro A."/>
            <person name="Tischler P."/>
            <person name="Weinmaier T."/>
            <person name="Penz T."/>
            <person name="Heinz E."/>
            <person name="Brunham R.C."/>
            <person name="Read T.D."/>
            <person name="Bavoil P.M."/>
            <person name="Sachse K."/>
            <person name="Kahane S."/>
            <person name="Friedman M.G."/>
            <person name="Rattei T."/>
            <person name="Myers G.S.A."/>
            <person name="Horn M."/>
        </authorList>
    </citation>
    <scope>NUCLEOTIDE SEQUENCE</scope>
    <source>
        <strain>Z</strain>
    </source>
</reference>
<feature type="transmembrane region" description="Helical" evidence="8">
    <location>
        <begin position="218"/>
        <end position="238"/>
    </location>
</feature>
<dbReference type="PROSITE" id="PS50850">
    <property type="entry name" value="MFS"/>
    <property type="match status" value="1"/>
</dbReference>
<evidence type="ECO:0000256" key="2">
    <source>
        <dbReference type="ARBA" id="ARBA00022448"/>
    </source>
</evidence>
<keyword evidence="6 8" id="KW-1133">Transmembrane helix</keyword>
<evidence type="ECO:0000256" key="4">
    <source>
        <dbReference type="ARBA" id="ARBA00022692"/>
    </source>
</evidence>
<dbReference type="HOGENOM" id="CLU_001265_39_0_0"/>
<evidence type="ECO:0000313" key="11">
    <source>
        <dbReference type="Proteomes" id="UP000000496"/>
    </source>
</evidence>
<dbReference type="InterPro" id="IPR051084">
    <property type="entry name" value="H+-coupled_symporters"/>
</dbReference>
<feature type="transmembrane region" description="Helical" evidence="8">
    <location>
        <begin position="153"/>
        <end position="172"/>
    </location>
</feature>
<dbReference type="Proteomes" id="UP000000496">
    <property type="component" value="Chromosome gsn.131"/>
</dbReference>
<feature type="transmembrane region" description="Helical" evidence="8">
    <location>
        <begin position="287"/>
        <end position="306"/>
    </location>
</feature>
<keyword evidence="4 8" id="KW-0812">Transmembrane</keyword>
<evidence type="ECO:0000256" key="1">
    <source>
        <dbReference type="ARBA" id="ARBA00004651"/>
    </source>
</evidence>
<dbReference type="Pfam" id="PF00083">
    <property type="entry name" value="Sugar_tr"/>
    <property type="match status" value="1"/>
</dbReference>
<dbReference type="KEGG" id="sng:SNE_A06460"/>
<keyword evidence="7 8" id="KW-0472">Membrane</keyword>
<dbReference type="InterPro" id="IPR005828">
    <property type="entry name" value="MFS_sugar_transport-like"/>
</dbReference>
<dbReference type="PANTHER" id="PTHR43528:SF1">
    <property type="entry name" value="ALPHA-KETOGLUTARATE PERMEASE"/>
    <property type="match status" value="1"/>
</dbReference>
<feature type="domain" description="Major facilitator superfamily (MFS) profile" evidence="9">
    <location>
        <begin position="6"/>
        <end position="404"/>
    </location>
</feature>
<dbReference type="eggNOG" id="COG0477">
    <property type="taxonomic scope" value="Bacteria"/>
</dbReference>
<proteinExistence type="predicted"/>
<dbReference type="EMBL" id="FR872582">
    <property type="protein sequence ID" value="CCB88523.1"/>
    <property type="molecule type" value="Genomic_DNA"/>
</dbReference>
<dbReference type="SUPFAM" id="SSF103473">
    <property type="entry name" value="MFS general substrate transporter"/>
    <property type="match status" value="1"/>
</dbReference>
<keyword evidence="3" id="KW-1003">Cell membrane</keyword>
<gene>
    <name evidence="10" type="ordered locus">SNE_A06460</name>
</gene>
<dbReference type="InterPro" id="IPR020846">
    <property type="entry name" value="MFS_dom"/>
</dbReference>
<dbReference type="GO" id="GO:0005886">
    <property type="term" value="C:plasma membrane"/>
    <property type="evidence" value="ECO:0007669"/>
    <property type="project" value="UniProtKB-SubCell"/>
</dbReference>
<name>F8L708_SIMNZ</name>
<dbReference type="InterPro" id="IPR036259">
    <property type="entry name" value="MFS_trans_sf"/>
</dbReference>